<dbReference type="GO" id="GO:0006355">
    <property type="term" value="P:regulation of DNA-templated transcription"/>
    <property type="evidence" value="ECO:0007669"/>
    <property type="project" value="InterPro"/>
</dbReference>
<proteinExistence type="inferred from homology"/>
<dbReference type="SMART" id="SM01043">
    <property type="entry name" value="BTAD"/>
    <property type="match status" value="1"/>
</dbReference>
<dbReference type="InterPro" id="IPR001867">
    <property type="entry name" value="OmpR/PhoB-type_DNA-bd"/>
</dbReference>
<evidence type="ECO:0000313" key="7">
    <source>
        <dbReference type="Proteomes" id="UP000294901"/>
    </source>
</evidence>
<dbReference type="PANTHER" id="PTHR47691">
    <property type="entry name" value="REGULATOR-RELATED"/>
    <property type="match status" value="1"/>
</dbReference>
<dbReference type="Gene3D" id="1.10.10.10">
    <property type="entry name" value="Winged helix-like DNA-binding domain superfamily/Winged helix DNA-binding domain"/>
    <property type="match status" value="1"/>
</dbReference>
<evidence type="ECO:0000259" key="5">
    <source>
        <dbReference type="SMART" id="SM01043"/>
    </source>
</evidence>
<dbReference type="Gene3D" id="1.25.40.10">
    <property type="entry name" value="Tetratricopeptide repeat domain"/>
    <property type="match status" value="1"/>
</dbReference>
<organism evidence="6 7">
    <name type="scientific">Paractinoplanes brasiliensis</name>
    <dbReference type="NCBI Taxonomy" id="52695"/>
    <lineage>
        <taxon>Bacteria</taxon>
        <taxon>Bacillati</taxon>
        <taxon>Actinomycetota</taxon>
        <taxon>Actinomycetes</taxon>
        <taxon>Micromonosporales</taxon>
        <taxon>Micromonosporaceae</taxon>
        <taxon>Paractinoplanes</taxon>
    </lineage>
</organism>
<dbReference type="PANTHER" id="PTHR47691:SF3">
    <property type="entry name" value="HTH-TYPE TRANSCRIPTIONAL REGULATOR RV0890C-RELATED"/>
    <property type="match status" value="1"/>
</dbReference>
<dbReference type="GO" id="GO:0016887">
    <property type="term" value="F:ATP hydrolysis activity"/>
    <property type="evidence" value="ECO:0007669"/>
    <property type="project" value="InterPro"/>
</dbReference>
<sequence length="931" mass="99659">MLAVLGPIELLDGQRRVGGLGGVLPRRLLTVLVAAEGRPVPDSWLVEAVWAGRPPGKPEIALQVYVSRLRRAMGDRGPGTLRRTKSGYELAIQPGGTDVDRFRELTEEARLAAAAGRVAQARSLFEAALRLWRGEPYSDVPDDDTLTAKRAALQQLHDAAQEDSVECLIGMGENARAVAELEALVRSAPFRERRWVQLAEALYRCDRQTDALAAIRRVRALLAEELGVEPGPQLREVEGRILRHDAGLLLRDPGAAGPARLPRPLSSFVGREAELALLDTLVSAQRMVTVVGPAGAGKTRLTLEWAARHGGDSWFVRLADVSDPARLAGSIGRAVGVADQPGDATTAVLRRLNGVRGLLILDNGEHLTAPLARIVNVLLAGAPGLRVLATSRRPLTASGEHVLPLAPLATGSAVDLLRDRIRAVRPTWAEDARDHASLRRIAVALDGIPLALELAAARTRVLNLHDVAERLDDRFALLGTVPDRLLNPHETLFGAIGWSFGLLADAERELLVRLWPYEGGFALAAAGPAGLDMLDSLVGQSLVEVDVDARPTRFRVLETVRAYCRAVDPTPRASRELHSATVRAMVADAAQALLGAGAPRATRELNRELANIRVSVAHDLATTPVDALRTATGLLWFWIRAGLLDEGRRTLAAAMRAAGDAAPPDVAQARAASAVLAYVGGDGDDARRLLAEAIRDWEATEGGDDTIQLAEMLYYQALVQNPNGDARLAWSAATRAYRIAARTGTAWLRASAEMAQGSALLLAGRAGEARHRLRAAAEHGIACGQTWTAALSYLMAAQSLLAERRTPDEVLPILGRALRLFRHEEDLSGILSVVHSGAMALAAAGDPRAAGLHATVHQHRERYGIRPGPTAVGPVPSPGWSPPERRAEAPTLDDSADLLQEIADSYDVGEAVDLRQVTPGGIEDHLICAEV</sequence>
<dbReference type="GO" id="GO:0000160">
    <property type="term" value="P:phosphorelay signal transduction system"/>
    <property type="evidence" value="ECO:0007669"/>
    <property type="project" value="InterPro"/>
</dbReference>
<dbReference type="EMBL" id="SNWR01000001">
    <property type="protein sequence ID" value="TDO41808.1"/>
    <property type="molecule type" value="Genomic_DNA"/>
</dbReference>
<reference evidence="6 7" key="1">
    <citation type="submission" date="2019-03" db="EMBL/GenBank/DDBJ databases">
        <title>Sequencing the genomes of 1000 actinobacteria strains.</title>
        <authorList>
            <person name="Klenk H.-P."/>
        </authorList>
    </citation>
    <scope>NUCLEOTIDE SEQUENCE [LARGE SCALE GENOMIC DNA]</scope>
    <source>
        <strain evidence="6 7">DSM 43805</strain>
    </source>
</reference>
<dbReference type="InterPro" id="IPR005158">
    <property type="entry name" value="BTAD"/>
</dbReference>
<dbReference type="SUPFAM" id="SSF48452">
    <property type="entry name" value="TPR-like"/>
    <property type="match status" value="2"/>
</dbReference>
<dbReference type="InterPro" id="IPR036388">
    <property type="entry name" value="WH-like_DNA-bd_sf"/>
</dbReference>
<accession>A0A4V3C8J2</accession>
<dbReference type="InterPro" id="IPR027417">
    <property type="entry name" value="P-loop_NTPase"/>
</dbReference>
<dbReference type="Pfam" id="PF03704">
    <property type="entry name" value="BTAD"/>
    <property type="match status" value="1"/>
</dbReference>
<evidence type="ECO:0000256" key="1">
    <source>
        <dbReference type="ARBA" id="ARBA00005820"/>
    </source>
</evidence>
<dbReference type="Gene3D" id="3.40.50.300">
    <property type="entry name" value="P-loop containing nucleotide triphosphate hydrolases"/>
    <property type="match status" value="1"/>
</dbReference>
<name>A0A4V3C8J2_9ACTN</name>
<dbReference type="RefSeq" id="WP_239080352.1">
    <property type="nucleotide sequence ID" value="NZ_BOMD01000064.1"/>
</dbReference>
<dbReference type="SUPFAM" id="SSF52540">
    <property type="entry name" value="P-loop containing nucleoside triphosphate hydrolases"/>
    <property type="match status" value="1"/>
</dbReference>
<dbReference type="Pfam" id="PF13401">
    <property type="entry name" value="AAA_22"/>
    <property type="match status" value="1"/>
</dbReference>
<dbReference type="Proteomes" id="UP000294901">
    <property type="component" value="Unassembled WGS sequence"/>
</dbReference>
<dbReference type="CDD" id="cd15831">
    <property type="entry name" value="BTAD"/>
    <property type="match status" value="1"/>
</dbReference>
<comment type="caution">
    <text evidence="6">The sequence shown here is derived from an EMBL/GenBank/DDBJ whole genome shotgun (WGS) entry which is preliminary data.</text>
</comment>
<dbReference type="SMART" id="SM00862">
    <property type="entry name" value="Trans_reg_C"/>
    <property type="match status" value="1"/>
</dbReference>
<dbReference type="InterPro" id="IPR011990">
    <property type="entry name" value="TPR-like_helical_dom_sf"/>
</dbReference>
<evidence type="ECO:0000256" key="2">
    <source>
        <dbReference type="ARBA" id="ARBA00023125"/>
    </source>
</evidence>
<dbReference type="InterPro" id="IPR016032">
    <property type="entry name" value="Sig_transdc_resp-reg_C-effctor"/>
</dbReference>
<protein>
    <submittedName>
        <fullName evidence="6">Putative ATPase</fullName>
    </submittedName>
</protein>
<feature type="domain" description="OmpR/PhoB-type" evidence="4">
    <location>
        <begin position="14"/>
        <end position="92"/>
    </location>
</feature>
<dbReference type="GO" id="GO:0003677">
    <property type="term" value="F:DNA binding"/>
    <property type="evidence" value="ECO:0007669"/>
    <property type="project" value="UniProtKB-KW"/>
</dbReference>
<dbReference type="InterPro" id="IPR049945">
    <property type="entry name" value="AAA_22"/>
</dbReference>
<evidence type="ECO:0000313" key="6">
    <source>
        <dbReference type="EMBL" id="TDO41808.1"/>
    </source>
</evidence>
<dbReference type="Pfam" id="PF25872">
    <property type="entry name" value="HTH_77"/>
    <property type="match status" value="1"/>
</dbReference>
<keyword evidence="2" id="KW-0238">DNA-binding</keyword>
<dbReference type="SUPFAM" id="SSF46894">
    <property type="entry name" value="C-terminal effector domain of the bipartite response regulators"/>
    <property type="match status" value="1"/>
</dbReference>
<dbReference type="AlphaFoldDB" id="A0A4V3C8J2"/>
<comment type="similarity">
    <text evidence="1">Belongs to the AfsR/DnrI/RedD regulatory family.</text>
</comment>
<keyword evidence="7" id="KW-1185">Reference proteome</keyword>
<evidence type="ECO:0000259" key="4">
    <source>
        <dbReference type="SMART" id="SM00862"/>
    </source>
</evidence>
<feature type="domain" description="Bacterial transcriptional activator" evidence="5">
    <location>
        <begin position="97"/>
        <end position="242"/>
    </location>
</feature>
<evidence type="ECO:0000256" key="3">
    <source>
        <dbReference type="SAM" id="MobiDB-lite"/>
    </source>
</evidence>
<feature type="region of interest" description="Disordered" evidence="3">
    <location>
        <begin position="864"/>
        <end position="889"/>
    </location>
</feature>
<gene>
    <name evidence="6" type="ORF">C8E87_5554</name>
</gene>
<dbReference type="InterPro" id="IPR058852">
    <property type="entry name" value="HTH_77"/>
</dbReference>